<protein>
    <submittedName>
        <fullName evidence="3">DUF1206 domain-containing protein</fullName>
    </submittedName>
</protein>
<feature type="transmembrane region" description="Helical" evidence="1">
    <location>
        <begin position="70"/>
        <end position="88"/>
    </location>
</feature>
<evidence type="ECO:0000259" key="2">
    <source>
        <dbReference type="Pfam" id="PF06724"/>
    </source>
</evidence>
<keyword evidence="1" id="KW-0472">Membrane</keyword>
<keyword evidence="1" id="KW-0812">Transmembrane</keyword>
<dbReference type="EMBL" id="CP121671">
    <property type="protein sequence ID" value="WFT75505.1"/>
    <property type="molecule type" value="Genomic_DNA"/>
</dbReference>
<feature type="transmembrane region" description="Helical" evidence="1">
    <location>
        <begin position="150"/>
        <end position="171"/>
    </location>
</feature>
<evidence type="ECO:0000313" key="3">
    <source>
        <dbReference type="EMBL" id="WFT75505.1"/>
    </source>
</evidence>
<keyword evidence="1" id="KW-1133">Transmembrane helix</keyword>
<feature type="domain" description="DUF1206" evidence="2">
    <location>
        <begin position="26"/>
        <end position="92"/>
    </location>
</feature>
<dbReference type="RefSeq" id="WP_283077471.1">
    <property type="nucleotide sequence ID" value="NZ_CP121671.1"/>
</dbReference>
<feature type="transmembrane region" description="Helical" evidence="1">
    <location>
        <begin position="31"/>
        <end position="50"/>
    </location>
</feature>
<keyword evidence="4" id="KW-1185">Reference proteome</keyword>
<proteinExistence type="predicted"/>
<evidence type="ECO:0000256" key="1">
    <source>
        <dbReference type="SAM" id="Phobius"/>
    </source>
</evidence>
<organism evidence="3 4">
    <name type="scientific">Halobacillus naozhouensis</name>
    <dbReference type="NCBI Taxonomy" id="554880"/>
    <lineage>
        <taxon>Bacteria</taxon>
        <taxon>Bacillati</taxon>
        <taxon>Bacillota</taxon>
        <taxon>Bacilli</taxon>
        <taxon>Bacillales</taxon>
        <taxon>Bacillaceae</taxon>
        <taxon>Halobacillus</taxon>
    </lineage>
</organism>
<sequence>MDDSVNLSEKAKEEIKPWIRRLARSGYMAKGVVYTFIGVLAFMAALGIGGKATGTTGMLRSLAQAPFGNLLLWLVGIGLIFYIMWVFIKAVKDPKDEGRDAKGVITRVGYSISGLIYSSLAYNAFNIAINATRSSGSKHTLSAKLLSHPFGAWIICFIGIIVIGYGLYELYSGISQKFLNKFRMGEMDRHERKVAKNSGTIGMTARGIVLAMIGFFFIQTGIMRDPSKARGLDGALAEVAQNPFGQWMLGFVALGLVLYGIYQIIRGRYEHMSFGRLK</sequence>
<evidence type="ECO:0000313" key="4">
    <source>
        <dbReference type="Proteomes" id="UP001221597"/>
    </source>
</evidence>
<name>A0ABY8IZK7_9BACI</name>
<dbReference type="Pfam" id="PF06724">
    <property type="entry name" value="DUF1206"/>
    <property type="match status" value="3"/>
</dbReference>
<reference evidence="3 4" key="1">
    <citation type="submission" date="2023-04" db="EMBL/GenBank/DDBJ databases">
        <title>Genome sequence of Halobacillus naozhouensis KACC 21980.</title>
        <authorList>
            <person name="Kim S."/>
            <person name="Heo J."/>
            <person name="Kwon S.-W."/>
        </authorList>
    </citation>
    <scope>NUCLEOTIDE SEQUENCE [LARGE SCALE GENOMIC DNA]</scope>
    <source>
        <strain evidence="3 4">KCTC 13234</strain>
    </source>
</reference>
<dbReference type="InterPro" id="IPR009597">
    <property type="entry name" value="DUF1206"/>
</dbReference>
<feature type="domain" description="DUF1206" evidence="2">
    <location>
        <begin position="108"/>
        <end position="174"/>
    </location>
</feature>
<dbReference type="Proteomes" id="UP001221597">
    <property type="component" value="Chromosome"/>
</dbReference>
<accession>A0ABY8IZK7</accession>
<feature type="transmembrane region" description="Helical" evidence="1">
    <location>
        <begin position="203"/>
        <end position="224"/>
    </location>
</feature>
<feature type="transmembrane region" description="Helical" evidence="1">
    <location>
        <begin position="108"/>
        <end position="130"/>
    </location>
</feature>
<feature type="domain" description="DUF1206" evidence="2">
    <location>
        <begin position="201"/>
        <end position="269"/>
    </location>
</feature>
<gene>
    <name evidence="3" type="ORF">P9989_03660</name>
</gene>
<feature type="transmembrane region" description="Helical" evidence="1">
    <location>
        <begin position="244"/>
        <end position="262"/>
    </location>
</feature>